<sequence>MTLIMGLVTGIFFGILLQQAEALRFERQVGAMRLQDMTIVKFMLSTIIVGSIGIHLLADLGMISFAPRALSLGLQIVGGLLFGIGWALIGYCPGTSVGALSEGRLHVIWPIIGMLLGGLIFAFIYPLVQTYLRPLGSYGALSLPALLGVNHWLVIGVLVVVALLLFSFFERKGL</sequence>
<evidence type="ECO:0000313" key="2">
    <source>
        <dbReference type="EMBL" id="HET97585.1"/>
    </source>
</evidence>
<gene>
    <name evidence="2" type="ORF">ENN98_02580</name>
</gene>
<feature type="transmembrane region" description="Helical" evidence="1">
    <location>
        <begin position="149"/>
        <end position="169"/>
    </location>
</feature>
<comment type="caution">
    <text evidence="2">The sequence shown here is derived from an EMBL/GenBank/DDBJ whole genome shotgun (WGS) entry which is preliminary data.</text>
</comment>
<feature type="transmembrane region" description="Helical" evidence="1">
    <location>
        <begin position="108"/>
        <end position="128"/>
    </location>
</feature>
<dbReference type="EMBL" id="DSDS01000056">
    <property type="protein sequence ID" value="HET97585.1"/>
    <property type="molecule type" value="Genomic_DNA"/>
</dbReference>
<keyword evidence="1" id="KW-0812">Transmembrane</keyword>
<dbReference type="AlphaFoldDB" id="A0A7C2TJ13"/>
<dbReference type="Proteomes" id="UP000885986">
    <property type="component" value="Unassembled WGS sequence"/>
</dbReference>
<organism evidence="2">
    <name type="scientific">Desulfurivibrio alkaliphilus</name>
    <dbReference type="NCBI Taxonomy" id="427923"/>
    <lineage>
        <taxon>Bacteria</taxon>
        <taxon>Pseudomonadati</taxon>
        <taxon>Thermodesulfobacteriota</taxon>
        <taxon>Desulfobulbia</taxon>
        <taxon>Desulfobulbales</taxon>
        <taxon>Desulfobulbaceae</taxon>
        <taxon>Desulfurivibrio</taxon>
    </lineage>
</organism>
<evidence type="ECO:0000256" key="1">
    <source>
        <dbReference type="SAM" id="Phobius"/>
    </source>
</evidence>
<dbReference type="InterPro" id="IPR007272">
    <property type="entry name" value="Sulf_transp_TsuA/YedE"/>
</dbReference>
<reference evidence="2" key="1">
    <citation type="journal article" date="2020" name="mSystems">
        <title>Genome- and Community-Level Interaction Insights into Carbon Utilization and Element Cycling Functions of Hydrothermarchaeota in Hydrothermal Sediment.</title>
        <authorList>
            <person name="Zhou Z."/>
            <person name="Liu Y."/>
            <person name="Xu W."/>
            <person name="Pan J."/>
            <person name="Luo Z.H."/>
            <person name="Li M."/>
        </authorList>
    </citation>
    <scope>NUCLEOTIDE SEQUENCE [LARGE SCALE GENOMIC DNA]</scope>
    <source>
        <strain evidence="2">SpSt-1224</strain>
    </source>
</reference>
<feature type="transmembrane region" description="Helical" evidence="1">
    <location>
        <begin position="38"/>
        <end position="57"/>
    </location>
</feature>
<name>A0A7C2TJ13_9BACT</name>
<proteinExistence type="predicted"/>
<keyword evidence="1" id="KW-0472">Membrane</keyword>
<accession>A0A7C2TJ13</accession>
<protein>
    <submittedName>
        <fullName evidence="2">YeeE/YedE family protein</fullName>
    </submittedName>
</protein>
<dbReference type="Pfam" id="PF04143">
    <property type="entry name" value="Sulf_transp"/>
    <property type="match status" value="1"/>
</dbReference>
<keyword evidence="1" id="KW-1133">Transmembrane helix</keyword>
<feature type="transmembrane region" description="Helical" evidence="1">
    <location>
        <begin position="69"/>
        <end position="88"/>
    </location>
</feature>